<dbReference type="EMBL" id="PFTV01000154">
    <property type="protein sequence ID" value="PJB56078.1"/>
    <property type="molecule type" value="Genomic_DNA"/>
</dbReference>
<sequence>KSPATISSYQDNKILINFEKPQRAITPGQSAVFYQGDIVLGGGIIDQ</sequence>
<name>A0A2M8CAT0_9BACT</name>
<evidence type="ECO:0000259" key="1">
    <source>
        <dbReference type="Pfam" id="PF20258"/>
    </source>
</evidence>
<proteinExistence type="predicted"/>
<evidence type="ECO:0000313" key="2">
    <source>
        <dbReference type="EMBL" id="PJB56078.1"/>
    </source>
</evidence>
<protein>
    <submittedName>
        <fullName evidence="2">tRNA 2-thiouridine(34) synthase MnmA</fullName>
    </submittedName>
</protein>
<reference evidence="2 3" key="1">
    <citation type="submission" date="2017-09" db="EMBL/GenBank/DDBJ databases">
        <title>Depth-based differentiation of microbial function through sediment-hosted aquifers and enrichment of novel symbionts in the deep terrestrial subsurface.</title>
        <authorList>
            <person name="Probst A.J."/>
            <person name="Ladd B."/>
            <person name="Jarett J.K."/>
            <person name="Geller-Mcgrath D.E."/>
            <person name="Sieber C.M."/>
            <person name="Emerson J.B."/>
            <person name="Anantharaman K."/>
            <person name="Thomas B.C."/>
            <person name="Malmstrom R."/>
            <person name="Stieglmeier M."/>
            <person name="Klingl A."/>
            <person name="Woyke T."/>
            <person name="Ryan C.M."/>
            <person name="Banfield J.F."/>
        </authorList>
    </citation>
    <scope>NUCLEOTIDE SEQUENCE [LARGE SCALE GENOMIC DNA]</scope>
    <source>
        <strain evidence="2">CG_4_9_14_3_um_filter_33_16</strain>
    </source>
</reference>
<evidence type="ECO:0000313" key="3">
    <source>
        <dbReference type="Proteomes" id="UP000228560"/>
    </source>
</evidence>
<organism evidence="2 3">
    <name type="scientific">Candidatus Infernicultor aquiphilus</name>
    <dbReference type="NCBI Taxonomy" id="1805029"/>
    <lineage>
        <taxon>Bacteria</taxon>
        <taxon>Pseudomonadati</taxon>
        <taxon>Atribacterota</taxon>
        <taxon>Candidatus Phoenicimicrobiia</taxon>
        <taxon>Candidatus Pheonicimicrobiales</taxon>
        <taxon>Candidatus Phoenicimicrobiaceae</taxon>
        <taxon>Candidatus Infernicultor</taxon>
    </lineage>
</organism>
<dbReference type="Pfam" id="PF20258">
    <property type="entry name" value="tRNA_Me_trans_C"/>
    <property type="match status" value="1"/>
</dbReference>
<dbReference type="AlphaFoldDB" id="A0A2M8CAT0"/>
<feature type="domain" description="tRNA-specific 2-thiouridylase MnmA-like C-terminal" evidence="1">
    <location>
        <begin position="3"/>
        <end position="45"/>
    </location>
</feature>
<feature type="non-terminal residue" evidence="2">
    <location>
        <position position="1"/>
    </location>
</feature>
<gene>
    <name evidence="2" type="ORF">CO097_06145</name>
</gene>
<dbReference type="Gene3D" id="2.40.30.10">
    <property type="entry name" value="Translation factors"/>
    <property type="match status" value="1"/>
</dbReference>
<dbReference type="InterPro" id="IPR046885">
    <property type="entry name" value="MnmA-like_C"/>
</dbReference>
<dbReference type="Proteomes" id="UP000228560">
    <property type="component" value="Unassembled WGS sequence"/>
</dbReference>
<comment type="caution">
    <text evidence="2">The sequence shown here is derived from an EMBL/GenBank/DDBJ whole genome shotgun (WGS) entry which is preliminary data.</text>
</comment>
<accession>A0A2M8CAT0</accession>